<protein>
    <recommendedName>
        <fullName evidence="2">tRNA-intron lyase</fullName>
        <ecNumber evidence="2">4.6.1.16</ecNumber>
    </recommendedName>
</protein>
<evidence type="ECO:0000256" key="3">
    <source>
        <dbReference type="ARBA" id="ARBA00034031"/>
    </source>
</evidence>
<feature type="domain" description="tRNA intron endonuclease N-terminal" evidence="5">
    <location>
        <begin position="44"/>
        <end position="118"/>
    </location>
</feature>
<dbReference type="InterPro" id="IPR036167">
    <property type="entry name" value="tRNA_intron_Endo_cat-like_sf"/>
</dbReference>
<dbReference type="Gene3D" id="3.40.1350.10">
    <property type="match status" value="1"/>
</dbReference>
<evidence type="ECO:0000259" key="4">
    <source>
        <dbReference type="Pfam" id="PF01974"/>
    </source>
</evidence>
<keyword evidence="7" id="KW-1185">Reference proteome</keyword>
<organism evidence="6 7">
    <name type="scientific">Dillenia turbinata</name>
    <dbReference type="NCBI Taxonomy" id="194707"/>
    <lineage>
        <taxon>Eukaryota</taxon>
        <taxon>Viridiplantae</taxon>
        <taxon>Streptophyta</taxon>
        <taxon>Embryophyta</taxon>
        <taxon>Tracheophyta</taxon>
        <taxon>Spermatophyta</taxon>
        <taxon>Magnoliopsida</taxon>
        <taxon>eudicotyledons</taxon>
        <taxon>Gunneridae</taxon>
        <taxon>Pentapetalae</taxon>
        <taxon>Dilleniales</taxon>
        <taxon>Dilleniaceae</taxon>
        <taxon>Dillenia</taxon>
    </lineage>
</organism>
<evidence type="ECO:0000259" key="5">
    <source>
        <dbReference type="Pfam" id="PF02778"/>
    </source>
</evidence>
<feature type="non-terminal residue" evidence="6">
    <location>
        <position position="1"/>
    </location>
</feature>
<keyword evidence="6" id="KW-0255">Endonuclease</keyword>
<dbReference type="GO" id="GO:0000214">
    <property type="term" value="C:tRNA-intron endonuclease complex"/>
    <property type="evidence" value="ECO:0007669"/>
    <property type="project" value="TreeGrafter"/>
</dbReference>
<dbReference type="InterPro" id="IPR006678">
    <property type="entry name" value="tRNA_intron_Endonuc_N"/>
</dbReference>
<dbReference type="Pfam" id="PF02778">
    <property type="entry name" value="tRNA_int_endo_N"/>
    <property type="match status" value="1"/>
</dbReference>
<keyword evidence="6" id="KW-0540">Nuclease</keyword>
<feature type="domain" description="tRNA intron endonuclease catalytic" evidence="4">
    <location>
        <begin position="131"/>
        <end position="215"/>
    </location>
</feature>
<proteinExistence type="inferred from homology"/>
<comment type="similarity">
    <text evidence="1">Belongs to the tRNA-intron endonuclease family.</text>
</comment>
<dbReference type="PANTHER" id="PTHR21227:SF0">
    <property type="entry name" value="TRNA-SPLICING ENDONUCLEASE SUBUNIT SEN2"/>
    <property type="match status" value="1"/>
</dbReference>
<dbReference type="Proteomes" id="UP001370490">
    <property type="component" value="Unassembled WGS sequence"/>
</dbReference>
<dbReference type="PANTHER" id="PTHR21227">
    <property type="entry name" value="TRNA-SPLICING ENDONUCLEASE SUBUNIT SEN2"/>
    <property type="match status" value="1"/>
</dbReference>
<dbReference type="AlphaFoldDB" id="A0AAN8ZAV8"/>
<gene>
    <name evidence="6" type="ORF">RJ641_008557</name>
</gene>
<dbReference type="InterPro" id="IPR006677">
    <property type="entry name" value="tRNA_intron_Endonuc_cat-like"/>
</dbReference>
<comment type="caution">
    <text evidence="6">The sequence shown here is derived from an EMBL/GenBank/DDBJ whole genome shotgun (WGS) entry which is preliminary data.</text>
</comment>
<dbReference type="GO" id="GO:0005737">
    <property type="term" value="C:cytoplasm"/>
    <property type="evidence" value="ECO:0007669"/>
    <property type="project" value="TreeGrafter"/>
</dbReference>
<dbReference type="GO" id="GO:0000213">
    <property type="term" value="F:tRNA-intron lyase activity"/>
    <property type="evidence" value="ECO:0007669"/>
    <property type="project" value="UniProtKB-EC"/>
</dbReference>
<dbReference type="Pfam" id="PF01974">
    <property type="entry name" value="tRNA_int_endo"/>
    <property type="match status" value="1"/>
</dbReference>
<dbReference type="GO" id="GO:0000379">
    <property type="term" value="P:tRNA-type intron splice site recognition and cleavage"/>
    <property type="evidence" value="ECO:0007669"/>
    <property type="project" value="TreeGrafter"/>
</dbReference>
<reference evidence="6 7" key="1">
    <citation type="submission" date="2023-12" db="EMBL/GenBank/DDBJ databases">
        <title>A high-quality genome assembly for Dillenia turbinata (Dilleniales).</title>
        <authorList>
            <person name="Chanderbali A."/>
        </authorList>
    </citation>
    <scope>NUCLEOTIDE SEQUENCE [LARGE SCALE GENOMIC DNA]</scope>
    <source>
        <strain evidence="6">LSX21</strain>
        <tissue evidence="6">Leaf</tissue>
    </source>
</reference>
<dbReference type="CDD" id="cd22363">
    <property type="entry name" value="tRNA-intron_lyase_C"/>
    <property type="match status" value="1"/>
</dbReference>
<evidence type="ECO:0000256" key="1">
    <source>
        <dbReference type="ARBA" id="ARBA00008078"/>
    </source>
</evidence>
<comment type="catalytic activity">
    <reaction evidence="3">
        <text>pretRNA = a 3'-half-tRNA molecule with a 5'-OH end + a 5'-half-tRNA molecule with a 2',3'-cyclic phosphate end + an intron with a 2',3'-cyclic phosphate and a 5'-hydroxyl terminus.</text>
        <dbReference type="EC" id="4.6.1.16"/>
    </reaction>
</comment>
<evidence type="ECO:0000256" key="2">
    <source>
        <dbReference type="ARBA" id="ARBA00012573"/>
    </source>
</evidence>
<name>A0AAN8ZAV8_9MAGN</name>
<dbReference type="EMBL" id="JBAMMX010000015">
    <property type="protein sequence ID" value="KAK6926838.1"/>
    <property type="molecule type" value="Genomic_DNA"/>
</dbReference>
<dbReference type="GO" id="GO:0003676">
    <property type="term" value="F:nucleic acid binding"/>
    <property type="evidence" value="ECO:0007669"/>
    <property type="project" value="InterPro"/>
</dbReference>
<keyword evidence="6" id="KW-0378">Hydrolase</keyword>
<accession>A0AAN8ZAV8</accession>
<dbReference type="SUPFAM" id="SSF53032">
    <property type="entry name" value="tRNA-intron endonuclease catalytic domain-like"/>
    <property type="match status" value="1"/>
</dbReference>
<evidence type="ECO:0000313" key="6">
    <source>
        <dbReference type="EMBL" id="KAK6926838.1"/>
    </source>
</evidence>
<sequence>SLVILKDMGPRWKGKNAEAQALADPMSKIVSQLQSSLIQSDSRALLSGNDTRLEANSEQANLLIRSCFGQPIWHSMTADSDKQWFQLGLEEAFFMCYSLKCIKIVGEDNCPKNAEEVWHYMKSCTPSFPYLYKAYLHLRLKNWVVRPGLQYGGDFVAYRHHPSFVHSEYVVLVSSEENGDANGRLKVWSDLHCAVRLSGGVAKTLLVIHISEHGESDNSTSFLDGSSVDELTITRWSAEQSREDLRKTKGLPPTLLQASQHTSFARVTRVAKLLLVIAPTTTVRVAWGHP</sequence>
<dbReference type="EC" id="4.6.1.16" evidence="2"/>
<evidence type="ECO:0000313" key="7">
    <source>
        <dbReference type="Proteomes" id="UP001370490"/>
    </source>
</evidence>
<dbReference type="InterPro" id="IPR011856">
    <property type="entry name" value="tRNA_endonuc-like_dom_sf"/>
</dbReference>
<dbReference type="InterPro" id="IPR006676">
    <property type="entry name" value="tRNA_splic"/>
</dbReference>